<evidence type="ECO:0000256" key="7">
    <source>
        <dbReference type="HAMAP-Rule" id="MF_00484"/>
    </source>
</evidence>
<dbReference type="EMBL" id="MGDD01000031">
    <property type="protein sequence ID" value="OGL48762.1"/>
    <property type="molecule type" value="Genomic_DNA"/>
</dbReference>
<dbReference type="PANTHER" id="PTHR45825">
    <property type="entry name" value="GRANULE-BOUND STARCH SYNTHASE 1, CHLOROPLASTIC/AMYLOPLASTIC"/>
    <property type="match status" value="1"/>
</dbReference>
<evidence type="ECO:0000259" key="8">
    <source>
        <dbReference type="Pfam" id="PF00534"/>
    </source>
</evidence>
<evidence type="ECO:0000256" key="3">
    <source>
        <dbReference type="ARBA" id="ARBA00010281"/>
    </source>
</evidence>
<evidence type="ECO:0000256" key="4">
    <source>
        <dbReference type="ARBA" id="ARBA00022676"/>
    </source>
</evidence>
<dbReference type="EC" id="2.4.1.21" evidence="7"/>
<dbReference type="Pfam" id="PF08323">
    <property type="entry name" value="Glyco_transf_5"/>
    <property type="match status" value="1"/>
</dbReference>
<comment type="pathway">
    <text evidence="7">Glycan biosynthesis; glycogen biosynthesis.</text>
</comment>
<dbReference type="InterPro" id="IPR013534">
    <property type="entry name" value="Starch_synth_cat_dom"/>
</dbReference>
<dbReference type="UniPathway" id="UPA00164"/>
<feature type="domain" description="Starch synthase catalytic" evidence="9">
    <location>
        <begin position="2"/>
        <end position="240"/>
    </location>
</feature>
<evidence type="ECO:0000256" key="5">
    <source>
        <dbReference type="ARBA" id="ARBA00022679"/>
    </source>
</evidence>
<comment type="similarity">
    <text evidence="3 7">Belongs to the glycosyltransferase 1 family. Bacterial/plant glycogen synthase subfamily.</text>
</comment>
<sequence length="484" mass="54952">MNIFHVASECVPFAKTGGLADVVGSLPAALSKLGHKVCVALPAYRGTLSKIEKSSKKYSIRGKNEDLAVEGTVYEHESDTGITFYLFENKEYFYRDYLYGTPESDYPDNLDRFMFFCKAFLEFLPTLSFKPDVLHCHDWQTSLIPLYLKSIYAGNNFYNSIRSVYTIHNLGYQGLFPATEFPKLGIPDSYYSIDGIEFYHKINLMKGGIFYSDKITTVSKKYSKEIQTIEYGCGLEGVLNVRKNDIIGIVNGIDYSLWNPAKDKFLAAKFSEKNISGKQECKQALLERFGLPVNLQTPIIAMISRLADQKGFDILMDVFDKLMELDIFFVLLGTGDKKYHDLFEKLSKQYKNRTGIMIAFDNALAHQIEAGADMFLMPSQYEPCGLNQLISLKYGTIPIVRGTGGLDDTILDYSENQSRGNGFKFFEYSGKSLLDKVVSAIDVYNDRESWITLQKRAMKQDFSWKTAAKQYIELYSQLTCGLIE</sequence>
<proteinExistence type="inferred from homology"/>
<dbReference type="CDD" id="cd03791">
    <property type="entry name" value="GT5_Glycogen_synthase_DULL1-like"/>
    <property type="match status" value="1"/>
</dbReference>
<evidence type="ECO:0000259" key="9">
    <source>
        <dbReference type="Pfam" id="PF08323"/>
    </source>
</evidence>
<organism evidence="10 11">
    <name type="scientific">Candidatus Schekmanbacteria bacterium RBG_13_48_7</name>
    <dbReference type="NCBI Taxonomy" id="1817878"/>
    <lineage>
        <taxon>Bacteria</taxon>
        <taxon>Candidatus Schekmaniibacteriota</taxon>
    </lineage>
</organism>
<reference evidence="10 11" key="1">
    <citation type="journal article" date="2016" name="Nat. Commun.">
        <title>Thousands of microbial genomes shed light on interconnected biogeochemical processes in an aquifer system.</title>
        <authorList>
            <person name="Anantharaman K."/>
            <person name="Brown C.T."/>
            <person name="Hug L.A."/>
            <person name="Sharon I."/>
            <person name="Castelle C.J."/>
            <person name="Probst A.J."/>
            <person name="Thomas B.C."/>
            <person name="Singh A."/>
            <person name="Wilkins M.J."/>
            <person name="Karaoz U."/>
            <person name="Brodie E.L."/>
            <person name="Williams K.H."/>
            <person name="Hubbard S.S."/>
            <person name="Banfield J.F."/>
        </authorList>
    </citation>
    <scope>NUCLEOTIDE SEQUENCE [LARGE SCALE GENOMIC DNA]</scope>
</reference>
<dbReference type="PANTHER" id="PTHR45825:SF11">
    <property type="entry name" value="ALPHA AMYLASE DOMAIN-CONTAINING PROTEIN"/>
    <property type="match status" value="1"/>
</dbReference>
<dbReference type="SUPFAM" id="SSF53756">
    <property type="entry name" value="UDP-Glycosyltransferase/glycogen phosphorylase"/>
    <property type="match status" value="1"/>
</dbReference>
<gene>
    <name evidence="7" type="primary">glgA</name>
    <name evidence="10" type="ORF">A2161_12340</name>
</gene>
<evidence type="ECO:0000256" key="2">
    <source>
        <dbReference type="ARBA" id="ARBA00002764"/>
    </source>
</evidence>
<feature type="binding site" evidence="7">
    <location>
        <position position="15"/>
    </location>
    <ligand>
        <name>ADP-alpha-D-glucose</name>
        <dbReference type="ChEBI" id="CHEBI:57498"/>
    </ligand>
</feature>
<dbReference type="HAMAP" id="MF_00484">
    <property type="entry name" value="Glycogen_synth"/>
    <property type="match status" value="1"/>
</dbReference>
<dbReference type="NCBIfam" id="NF001899">
    <property type="entry name" value="PRK00654.1-2"/>
    <property type="match status" value="1"/>
</dbReference>
<dbReference type="Pfam" id="PF00534">
    <property type="entry name" value="Glycos_transf_1"/>
    <property type="match status" value="1"/>
</dbReference>
<feature type="domain" description="Glycosyl transferase family 1" evidence="8">
    <location>
        <begin position="288"/>
        <end position="451"/>
    </location>
</feature>
<evidence type="ECO:0000313" key="11">
    <source>
        <dbReference type="Proteomes" id="UP000179266"/>
    </source>
</evidence>
<dbReference type="GO" id="GO:0004373">
    <property type="term" value="F:alpha-1,4-glucan glucosyltransferase (UDP-glucose donor) activity"/>
    <property type="evidence" value="ECO:0007669"/>
    <property type="project" value="InterPro"/>
</dbReference>
<evidence type="ECO:0000256" key="6">
    <source>
        <dbReference type="ARBA" id="ARBA00023056"/>
    </source>
</evidence>
<keyword evidence="5 7" id="KW-0808">Transferase</keyword>
<protein>
    <recommendedName>
        <fullName evidence="7">Glycogen synthase</fullName>
        <ecNumber evidence="7">2.4.1.21</ecNumber>
    </recommendedName>
    <alternativeName>
        <fullName evidence="7">Starch [bacterial glycogen] synthase</fullName>
    </alternativeName>
</protein>
<evidence type="ECO:0000313" key="10">
    <source>
        <dbReference type="EMBL" id="OGL48762.1"/>
    </source>
</evidence>
<dbReference type="InterPro" id="IPR011835">
    <property type="entry name" value="GS/SS"/>
</dbReference>
<dbReference type="GO" id="GO:0009011">
    <property type="term" value="F:alpha-1,4-glucan glucosyltransferase (ADP-glucose donor) activity"/>
    <property type="evidence" value="ECO:0007669"/>
    <property type="project" value="UniProtKB-UniRule"/>
</dbReference>
<keyword evidence="6 7" id="KW-0320">Glycogen biosynthesis</keyword>
<name>A0A1F7S4P7_9BACT</name>
<dbReference type="GO" id="GO:0005978">
    <property type="term" value="P:glycogen biosynthetic process"/>
    <property type="evidence" value="ECO:0007669"/>
    <property type="project" value="UniProtKB-UniRule"/>
</dbReference>
<dbReference type="Gene3D" id="3.40.50.2000">
    <property type="entry name" value="Glycogen Phosphorylase B"/>
    <property type="match status" value="2"/>
</dbReference>
<comment type="caution">
    <text evidence="10">The sequence shown here is derived from an EMBL/GenBank/DDBJ whole genome shotgun (WGS) entry which is preliminary data.</text>
</comment>
<dbReference type="NCBIfam" id="TIGR02095">
    <property type="entry name" value="glgA"/>
    <property type="match status" value="1"/>
</dbReference>
<comment type="function">
    <text evidence="2 7">Synthesizes alpha-1,4-glucan chains using ADP-glucose.</text>
</comment>
<comment type="catalytic activity">
    <reaction evidence="1 7">
        <text>[(1-&gt;4)-alpha-D-glucosyl](n) + ADP-alpha-D-glucose = [(1-&gt;4)-alpha-D-glucosyl](n+1) + ADP + H(+)</text>
        <dbReference type="Rhea" id="RHEA:18189"/>
        <dbReference type="Rhea" id="RHEA-COMP:9584"/>
        <dbReference type="Rhea" id="RHEA-COMP:9587"/>
        <dbReference type="ChEBI" id="CHEBI:15378"/>
        <dbReference type="ChEBI" id="CHEBI:15444"/>
        <dbReference type="ChEBI" id="CHEBI:57498"/>
        <dbReference type="ChEBI" id="CHEBI:456216"/>
        <dbReference type="EC" id="2.4.1.21"/>
    </reaction>
</comment>
<accession>A0A1F7S4P7</accession>
<dbReference type="InterPro" id="IPR001296">
    <property type="entry name" value="Glyco_trans_1"/>
</dbReference>
<dbReference type="Proteomes" id="UP000179266">
    <property type="component" value="Unassembled WGS sequence"/>
</dbReference>
<dbReference type="AlphaFoldDB" id="A0A1F7S4P7"/>
<keyword evidence="4 7" id="KW-0328">Glycosyltransferase</keyword>
<evidence type="ECO:0000256" key="1">
    <source>
        <dbReference type="ARBA" id="ARBA00001478"/>
    </source>
</evidence>